<reference evidence="2 3" key="1">
    <citation type="submission" date="2016-10" db="EMBL/GenBank/DDBJ databases">
        <authorList>
            <person name="de Groot N.N."/>
        </authorList>
    </citation>
    <scope>NUCLEOTIDE SEQUENCE [LARGE SCALE GENOMIC DNA]</scope>
    <source>
        <strain evidence="2 3">DSM 21668</strain>
    </source>
</reference>
<name>A0A1G9TF77_9BACT</name>
<gene>
    <name evidence="2" type="ORF">SAMN04488090_3540</name>
</gene>
<evidence type="ECO:0000259" key="1">
    <source>
        <dbReference type="PROSITE" id="PS51729"/>
    </source>
</evidence>
<dbReference type="AlphaFoldDB" id="A0A1G9TF77"/>
<dbReference type="RefSeq" id="WP_093205205.1">
    <property type="nucleotide sequence ID" value="NZ_FNGS01000006.1"/>
</dbReference>
<keyword evidence="3" id="KW-1185">Reference proteome</keyword>
<dbReference type="PANTHER" id="PTHR31435:SF10">
    <property type="entry name" value="BSR4717 PROTEIN"/>
    <property type="match status" value="1"/>
</dbReference>
<dbReference type="InterPro" id="IPR016181">
    <property type="entry name" value="Acyl_CoA_acyltransferase"/>
</dbReference>
<dbReference type="SUPFAM" id="SSF55729">
    <property type="entry name" value="Acyl-CoA N-acyltransferases (Nat)"/>
    <property type="match status" value="1"/>
</dbReference>
<feature type="domain" description="N-acetyltransferase" evidence="1">
    <location>
        <begin position="9"/>
        <end position="95"/>
    </location>
</feature>
<dbReference type="STRING" id="563176.SAMN04488090_3540"/>
<accession>A0A1G9TF77</accession>
<dbReference type="EMBL" id="FNGS01000006">
    <property type="protein sequence ID" value="SDM46429.1"/>
    <property type="molecule type" value="Genomic_DNA"/>
</dbReference>
<sequence length="95" mass="10722">MDLSSVEVVDNTTDRQFELALEGDIALIAYRLVADNVYALDHTEVPESFEGKGVGSTLVEKTLKLIESRGGKIIPYCPFVRAYLQRHPDWNRLVQ</sequence>
<dbReference type="Gene3D" id="3.40.630.30">
    <property type="match status" value="1"/>
</dbReference>
<evidence type="ECO:0000313" key="3">
    <source>
        <dbReference type="Proteomes" id="UP000198901"/>
    </source>
</evidence>
<dbReference type="Pfam" id="PF14542">
    <property type="entry name" value="Acetyltransf_CG"/>
    <property type="match status" value="1"/>
</dbReference>
<dbReference type="OrthoDB" id="9793389at2"/>
<dbReference type="PANTHER" id="PTHR31435">
    <property type="entry name" value="PROTEIN NATD1"/>
    <property type="match status" value="1"/>
</dbReference>
<dbReference type="PROSITE" id="PS51729">
    <property type="entry name" value="GNAT_YJDJ"/>
    <property type="match status" value="1"/>
</dbReference>
<evidence type="ECO:0000313" key="2">
    <source>
        <dbReference type="EMBL" id="SDM46429.1"/>
    </source>
</evidence>
<dbReference type="InterPro" id="IPR045057">
    <property type="entry name" value="Gcn5-rel_NAT"/>
</dbReference>
<proteinExistence type="predicted"/>
<protein>
    <recommendedName>
        <fullName evidence="1">N-acetyltransferase domain-containing protein</fullName>
    </recommendedName>
</protein>
<organism evidence="2 3">
    <name type="scientific">Siphonobacter aquaeclarae</name>
    <dbReference type="NCBI Taxonomy" id="563176"/>
    <lineage>
        <taxon>Bacteria</taxon>
        <taxon>Pseudomonadati</taxon>
        <taxon>Bacteroidota</taxon>
        <taxon>Cytophagia</taxon>
        <taxon>Cytophagales</taxon>
        <taxon>Cytophagaceae</taxon>
        <taxon>Siphonobacter</taxon>
    </lineage>
</organism>
<dbReference type="Proteomes" id="UP000198901">
    <property type="component" value="Unassembled WGS sequence"/>
</dbReference>
<dbReference type="InterPro" id="IPR031165">
    <property type="entry name" value="GNAT_YJDJ"/>
</dbReference>